<dbReference type="Gene3D" id="3.30.530.20">
    <property type="match status" value="1"/>
</dbReference>
<dbReference type="InterPro" id="IPR023393">
    <property type="entry name" value="START-like_dom_sf"/>
</dbReference>
<dbReference type="AlphaFoldDB" id="W7TX67"/>
<evidence type="ECO:0000256" key="1">
    <source>
        <dbReference type="SAM" id="MobiDB-lite"/>
    </source>
</evidence>
<accession>W7TX67</accession>
<dbReference type="GO" id="GO:0008289">
    <property type="term" value="F:lipid binding"/>
    <property type="evidence" value="ECO:0007669"/>
    <property type="project" value="InterPro"/>
</dbReference>
<feature type="signal peptide" evidence="2">
    <location>
        <begin position="1"/>
        <end position="15"/>
    </location>
</feature>
<dbReference type="InterPro" id="IPR002913">
    <property type="entry name" value="START_lipid-bd_dom"/>
</dbReference>
<dbReference type="SUPFAM" id="SSF55961">
    <property type="entry name" value="Bet v1-like"/>
    <property type="match status" value="1"/>
</dbReference>
<evidence type="ECO:0000256" key="2">
    <source>
        <dbReference type="SAM" id="SignalP"/>
    </source>
</evidence>
<dbReference type="CDD" id="cd00177">
    <property type="entry name" value="START"/>
    <property type="match status" value="1"/>
</dbReference>
<dbReference type="GO" id="GO:0005737">
    <property type="term" value="C:cytoplasm"/>
    <property type="evidence" value="ECO:0007669"/>
    <property type="project" value="UniProtKB-ARBA"/>
</dbReference>
<dbReference type="PANTHER" id="PTHR19308:SF14">
    <property type="entry name" value="START DOMAIN-CONTAINING PROTEIN"/>
    <property type="match status" value="1"/>
</dbReference>
<evidence type="ECO:0000313" key="4">
    <source>
        <dbReference type="EMBL" id="EWM28098.1"/>
    </source>
</evidence>
<feature type="region of interest" description="Disordered" evidence="1">
    <location>
        <begin position="412"/>
        <end position="445"/>
    </location>
</feature>
<evidence type="ECO:0000313" key="5">
    <source>
        <dbReference type="Proteomes" id="UP000019335"/>
    </source>
</evidence>
<dbReference type="Proteomes" id="UP000019335">
    <property type="component" value="Chromosome 5"/>
</dbReference>
<protein>
    <submittedName>
        <fullName evidence="4">Lipid-binding START</fullName>
    </submittedName>
</protein>
<feature type="compositionally biased region" description="Basic and acidic residues" evidence="1">
    <location>
        <begin position="412"/>
        <end position="433"/>
    </location>
</feature>
<organism evidence="4 5">
    <name type="scientific">Nannochloropsis gaditana</name>
    <dbReference type="NCBI Taxonomy" id="72520"/>
    <lineage>
        <taxon>Eukaryota</taxon>
        <taxon>Sar</taxon>
        <taxon>Stramenopiles</taxon>
        <taxon>Ochrophyta</taxon>
        <taxon>Eustigmatophyceae</taxon>
        <taxon>Eustigmatales</taxon>
        <taxon>Monodopsidaceae</taxon>
        <taxon>Nannochloropsis</taxon>
    </lineage>
</organism>
<keyword evidence="2" id="KW-0732">Signal</keyword>
<dbReference type="OrthoDB" id="200405at2759"/>
<keyword evidence="5" id="KW-1185">Reference proteome</keyword>
<dbReference type="PROSITE" id="PS50848">
    <property type="entry name" value="START"/>
    <property type="match status" value="1"/>
</dbReference>
<evidence type="ECO:0000259" key="3">
    <source>
        <dbReference type="PROSITE" id="PS50848"/>
    </source>
</evidence>
<feature type="chain" id="PRO_5012475050" evidence="2">
    <location>
        <begin position="16"/>
        <end position="445"/>
    </location>
</feature>
<dbReference type="PANTHER" id="PTHR19308">
    <property type="entry name" value="PHOSPHATIDYLCHOLINE TRANSFER PROTEIN"/>
    <property type="match status" value="1"/>
</dbReference>
<name>W7TX67_9STRA</name>
<reference evidence="4 5" key="1">
    <citation type="journal article" date="2014" name="Mol. Plant">
        <title>Chromosome Scale Genome Assembly and Transcriptome Profiling of Nannochloropsis gaditana in Nitrogen Depletion.</title>
        <authorList>
            <person name="Corteggiani Carpinelli E."/>
            <person name="Telatin A."/>
            <person name="Vitulo N."/>
            <person name="Forcato C."/>
            <person name="D'Angelo M."/>
            <person name="Schiavon R."/>
            <person name="Vezzi A."/>
            <person name="Giacometti G.M."/>
            <person name="Morosinotto T."/>
            <person name="Valle G."/>
        </authorList>
    </citation>
    <scope>NUCLEOTIDE SEQUENCE [LARGE SCALE GENOMIC DNA]</scope>
    <source>
        <strain evidence="4 5">B-31</strain>
    </source>
</reference>
<sequence length="445" mass="49648">MLMLVRLLLVVVACGVLVVSRVLIVQGDTKAKAPSTAGSYTHLPLTFGGLDTGGSSEEADRRHDLVPGLGSSKVSYRRLRKATRAAAADSDFSYERKSSQSDGVTRRLRPFQAVRTTLQSQVRRVRNTLQSTRVSSAVAGLLSRFPPRLQRRRTSESRPAGHLSSFAERLLRQLRRQQAHLVQDAEAMLNGDAAASLEGVDPRYLSLLQSLEEEGHQALGDEGGGWHPVSDKEDTKIWRRNLAEDAYGREYPCLKLSTVLHASPEAVMDLLVDSERVGEYNKYSKGRDDVARVGPHTKIVWNRTLPPLQKKAHEFCTIMHVVRRPDGSQVMLTKFTDHPEVPRSSRFARSEIILGVTEVRPHPTDPNRAHLTTISHVKSAGIPPFIAEKFSVRGVVDFAESLRKALHLERKGPVQEAKAENFQKRRQEEKQDQLQESFDVEAVVA</sequence>
<comment type="caution">
    <text evidence="4">The sequence shown here is derived from an EMBL/GenBank/DDBJ whole genome shotgun (WGS) entry which is preliminary data.</text>
</comment>
<dbReference type="InterPro" id="IPR051213">
    <property type="entry name" value="START_lipid_transfer"/>
</dbReference>
<feature type="domain" description="START" evidence="3">
    <location>
        <begin position="225"/>
        <end position="411"/>
    </location>
</feature>
<dbReference type="EMBL" id="AZIL01000354">
    <property type="protein sequence ID" value="EWM28098.1"/>
    <property type="molecule type" value="Genomic_DNA"/>
</dbReference>
<proteinExistence type="predicted"/>
<gene>
    <name evidence="4" type="ORF">Naga_100120g15</name>
</gene>